<comment type="caution">
    <text evidence="2">The sequence shown here is derived from an EMBL/GenBank/DDBJ whole genome shotgun (WGS) entry which is preliminary data.</text>
</comment>
<dbReference type="Proteomes" id="UP000477083">
    <property type="component" value="Unassembled WGS sequence"/>
</dbReference>
<evidence type="ECO:0000256" key="1">
    <source>
        <dbReference type="SAM" id="Phobius"/>
    </source>
</evidence>
<keyword evidence="1" id="KW-1133">Transmembrane helix</keyword>
<feature type="transmembrane region" description="Helical" evidence="1">
    <location>
        <begin position="36"/>
        <end position="60"/>
    </location>
</feature>
<keyword evidence="3" id="KW-1185">Reference proteome</keyword>
<proteinExistence type="predicted"/>
<sequence length="272" mass="30241">MFHRETQKTPLTAVVSMFELIFHSTVRSVRQGHGNAIYGLLINILQSASMLLIFYFLMTLIGMRGAAIRGDYFLYMMTGISVFMAHTKTMGAVSGAGSALSQMQQHGPMTTAVSIASAALGALYLQVLTMALLLYGYHVMFTPITIYQPVPAMGMVIMAWAYGVALGLVLLGIRPWAPQFVSIVQSVYTRASMIASGKMFVANSLSYSMLQFFDWNPLFHIIDQTRGFVFINYNPHHTSVTYPIYVMLAVAMIGMMGEFYTRRRVSASWSAR</sequence>
<reference evidence="2 3" key="1">
    <citation type="submission" date="2020-01" db="EMBL/GenBank/DDBJ databases">
        <title>Frigidibacter albus SP32T (=CGMCC 1.13995T).</title>
        <authorList>
            <person name="Liao X."/>
        </authorList>
    </citation>
    <scope>NUCLEOTIDE SEQUENCE [LARGE SCALE GENOMIC DNA]</scope>
    <source>
        <strain evidence="2 3">SP32</strain>
    </source>
</reference>
<dbReference type="EMBL" id="WWNR01000006">
    <property type="protein sequence ID" value="MZQ89607.1"/>
    <property type="molecule type" value="Genomic_DNA"/>
</dbReference>
<evidence type="ECO:0000313" key="3">
    <source>
        <dbReference type="Proteomes" id="UP000477083"/>
    </source>
</evidence>
<dbReference type="AlphaFoldDB" id="A0A6L8VGV5"/>
<feature type="transmembrane region" description="Helical" evidence="1">
    <location>
        <begin position="149"/>
        <end position="173"/>
    </location>
</feature>
<keyword evidence="1" id="KW-0812">Transmembrane</keyword>
<evidence type="ECO:0000313" key="2">
    <source>
        <dbReference type="EMBL" id="MZQ89607.1"/>
    </source>
</evidence>
<organism evidence="2 3">
    <name type="scientific">Frigidibacter albus</name>
    <dbReference type="NCBI Taxonomy" id="1465486"/>
    <lineage>
        <taxon>Bacteria</taxon>
        <taxon>Pseudomonadati</taxon>
        <taxon>Pseudomonadota</taxon>
        <taxon>Alphaproteobacteria</taxon>
        <taxon>Rhodobacterales</taxon>
        <taxon>Paracoccaceae</taxon>
        <taxon>Frigidibacter</taxon>
    </lineage>
</organism>
<feature type="transmembrane region" description="Helical" evidence="1">
    <location>
        <begin position="72"/>
        <end position="93"/>
    </location>
</feature>
<keyword evidence="1" id="KW-0472">Membrane</keyword>
<feature type="transmembrane region" description="Helical" evidence="1">
    <location>
        <begin position="113"/>
        <end position="137"/>
    </location>
</feature>
<dbReference type="OrthoDB" id="7835223at2"/>
<accession>A0A6L8VGV5</accession>
<name>A0A6L8VGV5_9RHOB</name>
<feature type="transmembrane region" description="Helical" evidence="1">
    <location>
        <begin position="242"/>
        <end position="260"/>
    </location>
</feature>
<protein>
    <submittedName>
        <fullName evidence="2">ABC transporter permease</fullName>
    </submittedName>
</protein>
<dbReference type="RefSeq" id="WP_161346623.1">
    <property type="nucleotide sequence ID" value="NZ_BMGW01000006.1"/>
</dbReference>
<gene>
    <name evidence="2" type="ORF">GS660_10935</name>
</gene>